<dbReference type="AlphaFoldDB" id="A0A7J6KST7"/>
<protein>
    <submittedName>
        <fullName evidence="2">Uncharacterized protein</fullName>
    </submittedName>
</protein>
<comment type="caution">
    <text evidence="2">The sequence shown here is derived from an EMBL/GenBank/DDBJ whole genome shotgun (WGS) entry which is preliminary data.</text>
</comment>
<gene>
    <name evidence="2" type="ORF">FOL47_001428</name>
</gene>
<evidence type="ECO:0000313" key="3">
    <source>
        <dbReference type="Proteomes" id="UP000591131"/>
    </source>
</evidence>
<evidence type="ECO:0000313" key="2">
    <source>
        <dbReference type="EMBL" id="KAF4650130.1"/>
    </source>
</evidence>
<dbReference type="Proteomes" id="UP000591131">
    <property type="component" value="Unassembled WGS sequence"/>
</dbReference>
<feature type="non-terminal residue" evidence="2">
    <location>
        <position position="164"/>
    </location>
</feature>
<evidence type="ECO:0000256" key="1">
    <source>
        <dbReference type="SAM" id="MobiDB-lite"/>
    </source>
</evidence>
<sequence>MAQSSVQGGNATTSGSDAGTLPPLRTIFTGTTVDAAAALSIRPSLDDLDEVLFNLLEKAATGGRNIDPEQFAQEVSKVLVINPLGTLGEVADLVEYLDDLDSDGLGNYIIQWMRLACRSTGDHLLSQEATDVIIEFLPSLVRGAILQADGIKTLPSTAGLLKAE</sequence>
<reference evidence="2 3" key="1">
    <citation type="submission" date="2020-04" db="EMBL/GenBank/DDBJ databases">
        <title>Perkinsus chesapeaki whole genome sequence.</title>
        <authorList>
            <person name="Bogema D.R."/>
        </authorList>
    </citation>
    <scope>NUCLEOTIDE SEQUENCE [LARGE SCALE GENOMIC DNA]</scope>
    <source>
        <strain evidence="2">ATCC PRA-425</strain>
    </source>
</reference>
<keyword evidence="3" id="KW-1185">Reference proteome</keyword>
<organism evidence="2 3">
    <name type="scientific">Perkinsus chesapeaki</name>
    <name type="common">Clam parasite</name>
    <name type="synonym">Perkinsus andrewsi</name>
    <dbReference type="NCBI Taxonomy" id="330153"/>
    <lineage>
        <taxon>Eukaryota</taxon>
        <taxon>Sar</taxon>
        <taxon>Alveolata</taxon>
        <taxon>Perkinsozoa</taxon>
        <taxon>Perkinsea</taxon>
        <taxon>Perkinsida</taxon>
        <taxon>Perkinsidae</taxon>
        <taxon>Perkinsus</taxon>
    </lineage>
</organism>
<accession>A0A7J6KST7</accession>
<feature type="compositionally biased region" description="Polar residues" evidence="1">
    <location>
        <begin position="1"/>
        <end position="17"/>
    </location>
</feature>
<name>A0A7J6KST7_PERCH</name>
<proteinExistence type="predicted"/>
<dbReference type="EMBL" id="JAAPAO010001336">
    <property type="protein sequence ID" value="KAF4650130.1"/>
    <property type="molecule type" value="Genomic_DNA"/>
</dbReference>
<feature type="region of interest" description="Disordered" evidence="1">
    <location>
        <begin position="1"/>
        <end position="20"/>
    </location>
</feature>
<dbReference type="OrthoDB" id="472730at2759"/>